<keyword evidence="3" id="KW-1185">Reference proteome</keyword>
<proteinExistence type="predicted"/>
<dbReference type="Pfam" id="PF13401">
    <property type="entry name" value="AAA_22"/>
    <property type="match status" value="1"/>
</dbReference>
<dbReference type="EMBL" id="WTVM01000040">
    <property type="protein sequence ID" value="NMG03028.1"/>
    <property type="molecule type" value="Genomic_DNA"/>
</dbReference>
<dbReference type="GO" id="GO:0016887">
    <property type="term" value="F:ATP hydrolysis activity"/>
    <property type="evidence" value="ECO:0007669"/>
    <property type="project" value="InterPro"/>
</dbReference>
<dbReference type="SMART" id="SM00382">
    <property type="entry name" value="AAA"/>
    <property type="match status" value="1"/>
</dbReference>
<dbReference type="InterPro" id="IPR027417">
    <property type="entry name" value="P-loop_NTPase"/>
</dbReference>
<evidence type="ECO:0000313" key="2">
    <source>
        <dbReference type="EMBL" id="NMG03028.1"/>
    </source>
</evidence>
<accession>A0A972F7B3</accession>
<organism evidence="2 3">
    <name type="scientific">Azoarcus taiwanensis</name>
    <dbReference type="NCBI Taxonomy" id="666964"/>
    <lineage>
        <taxon>Bacteria</taxon>
        <taxon>Pseudomonadati</taxon>
        <taxon>Pseudomonadota</taxon>
        <taxon>Betaproteobacteria</taxon>
        <taxon>Rhodocyclales</taxon>
        <taxon>Zoogloeaceae</taxon>
        <taxon>Azoarcus</taxon>
    </lineage>
</organism>
<comment type="caution">
    <text evidence="2">The sequence shown here is derived from an EMBL/GenBank/DDBJ whole genome shotgun (WGS) entry which is preliminary data.</text>
</comment>
<dbReference type="AlphaFoldDB" id="A0A972F7B3"/>
<name>A0A972F7B3_9RHOO</name>
<dbReference type="NCBIfam" id="TIGR03015">
    <property type="entry name" value="pepcterm_ATPase"/>
    <property type="match status" value="1"/>
</dbReference>
<protein>
    <submittedName>
        <fullName evidence="2">AAA family ATPase</fullName>
    </submittedName>
</protein>
<dbReference type="Gene3D" id="3.40.50.300">
    <property type="entry name" value="P-loop containing nucleotide triphosphate hydrolases"/>
    <property type="match status" value="1"/>
</dbReference>
<dbReference type="Proteomes" id="UP000599523">
    <property type="component" value="Unassembled WGS sequence"/>
</dbReference>
<dbReference type="RefSeq" id="WP_168987786.1">
    <property type="nucleotide sequence ID" value="NZ_CAWPHM010000265.1"/>
</dbReference>
<feature type="domain" description="AAA+ ATPase" evidence="1">
    <location>
        <begin position="42"/>
        <end position="205"/>
    </location>
</feature>
<reference evidence="2" key="1">
    <citation type="submission" date="2019-12" db="EMBL/GenBank/DDBJ databases">
        <title>Comparative genomics gives insights into the taxonomy of the Azoarcus-Aromatoleum group and reveals separate origins of nif in the plant-associated Azoarcus and non-plant-associated Aromatoleum sub-groups.</title>
        <authorList>
            <person name="Lafos M."/>
            <person name="Maluk M."/>
            <person name="Batista M."/>
            <person name="Junghare M."/>
            <person name="Carmona M."/>
            <person name="Faoro H."/>
            <person name="Cruz L.M."/>
            <person name="Battistoni F."/>
            <person name="De Souza E."/>
            <person name="Pedrosa F."/>
            <person name="Chen W.-M."/>
            <person name="Poole P.S."/>
            <person name="Dixon R.A."/>
            <person name="James E.K."/>
        </authorList>
    </citation>
    <scope>NUCLEOTIDE SEQUENCE</scope>
    <source>
        <strain evidence="2">NSC3</strain>
    </source>
</reference>
<dbReference type="SUPFAM" id="SSF52540">
    <property type="entry name" value="P-loop containing nucleoside triphosphate hydrolases"/>
    <property type="match status" value="1"/>
</dbReference>
<gene>
    <name evidence="2" type="ORF">GPA21_08580</name>
</gene>
<dbReference type="InterPro" id="IPR052026">
    <property type="entry name" value="ExeA_AAA_ATPase_DNA-bind"/>
</dbReference>
<evidence type="ECO:0000259" key="1">
    <source>
        <dbReference type="SMART" id="SM00382"/>
    </source>
</evidence>
<dbReference type="PANTHER" id="PTHR35894">
    <property type="entry name" value="GENERAL SECRETION PATHWAY PROTEIN A-RELATED"/>
    <property type="match status" value="1"/>
</dbReference>
<dbReference type="InterPro" id="IPR003593">
    <property type="entry name" value="AAA+_ATPase"/>
</dbReference>
<dbReference type="InterPro" id="IPR049945">
    <property type="entry name" value="AAA_22"/>
</dbReference>
<evidence type="ECO:0000313" key="3">
    <source>
        <dbReference type="Proteomes" id="UP000599523"/>
    </source>
</evidence>
<dbReference type="PANTHER" id="PTHR35894:SF1">
    <property type="entry name" value="PHOSPHORIBULOKINASE _ URIDINE KINASE FAMILY"/>
    <property type="match status" value="1"/>
</dbReference>
<dbReference type="InterPro" id="IPR017466">
    <property type="entry name" value="XrtA-assoc_ATPase-like"/>
</dbReference>
<sequence>MYESFFKLRGKPFQLNPDPSFFFASRGHRRAMAYLEYGLHQNEGFIVVTGEIGAGKTTLLRSLMEHLDPSKVVAANLVSTQVDENDILRMVASAFGVPNRGLDKAGLLLALETYFVSLAAEGRRALLIVDEAQNLSAQAVEELRMLSNFQLEDHALVQSFLVGQPEFRDIMQGAQMQQLRQRVIASYHLGPMDAEETRAYIEHRLHHVGWQNDPEIDDEAYHCIYRYSGGIPRRINSVCDRLLLAAYLSDSHRINATDAEAVVTELVEEFKSSASRQPANGSARSAPVFSGDVDATRLSVSPELADSVANMAAGFDARRIEVRLAGLEASMSATLNVLNQLLQAVRKDQSNDGDRS</sequence>